<feature type="domain" description="Quinate/shikimate 5-dehydrogenase/glutamyl-tRNA reductase" evidence="4">
    <location>
        <begin position="660"/>
        <end position="701"/>
    </location>
</feature>
<dbReference type="InterPro" id="IPR031322">
    <property type="entry name" value="Shikimate/glucono_kinase"/>
</dbReference>
<accession>A0A8K0WXC2</accession>
<dbReference type="Pfam" id="PF01202">
    <property type="entry name" value="SKI"/>
    <property type="match status" value="1"/>
</dbReference>
<dbReference type="CDD" id="cd00502">
    <property type="entry name" value="DHQase_I"/>
    <property type="match status" value="1"/>
</dbReference>
<evidence type="ECO:0000259" key="6">
    <source>
        <dbReference type="Pfam" id="PF18317"/>
    </source>
</evidence>
<dbReference type="InterPro" id="IPR027417">
    <property type="entry name" value="P-loop_NTPase"/>
</dbReference>
<dbReference type="Pfam" id="PF01488">
    <property type="entry name" value="Shikimate_DH"/>
    <property type="match status" value="1"/>
</dbReference>
<dbReference type="PANTHER" id="PTHR21090">
    <property type="entry name" value="AROM/DEHYDROQUINATE SYNTHASE"/>
    <property type="match status" value="1"/>
</dbReference>
<evidence type="ECO:0000259" key="5">
    <source>
        <dbReference type="Pfam" id="PF08501"/>
    </source>
</evidence>
<evidence type="ECO:0000256" key="2">
    <source>
        <dbReference type="ARBA" id="ARBA00009349"/>
    </source>
</evidence>
<evidence type="ECO:0000259" key="4">
    <source>
        <dbReference type="Pfam" id="PF01488"/>
    </source>
</evidence>
<evidence type="ECO:0000313" key="7">
    <source>
        <dbReference type="EMBL" id="KAH7329563.1"/>
    </source>
</evidence>
<comment type="caution">
    <text evidence="7">The sequence shown here is derived from an EMBL/GenBank/DDBJ whole genome shotgun (WGS) entry which is preliminary data.</text>
</comment>
<dbReference type="Gene3D" id="3.40.50.720">
    <property type="entry name" value="NAD(P)-binding Rossmann-like Domain"/>
    <property type="match status" value="1"/>
</dbReference>
<dbReference type="SUPFAM" id="SSF52540">
    <property type="entry name" value="P-loop containing nucleoside triphosphate hydrolases"/>
    <property type="match status" value="1"/>
</dbReference>
<feature type="domain" description="SDH C-terminal" evidence="6">
    <location>
        <begin position="801"/>
        <end position="831"/>
    </location>
</feature>
<dbReference type="Gene3D" id="3.40.50.10860">
    <property type="entry name" value="Leucine Dehydrogenase, chain A, domain 1"/>
    <property type="match status" value="1"/>
</dbReference>
<dbReference type="InterPro" id="IPR001381">
    <property type="entry name" value="DHquinase_I"/>
</dbReference>
<dbReference type="SUPFAM" id="SSF51735">
    <property type="entry name" value="NAD(P)-binding Rossmann-fold domains"/>
    <property type="match status" value="1"/>
</dbReference>
<dbReference type="AlphaFoldDB" id="A0A8K0WXC2"/>
<dbReference type="SUPFAM" id="SSF53223">
    <property type="entry name" value="Aminoacid dehydrogenase-like, N-terminal domain"/>
    <property type="match status" value="1"/>
</dbReference>
<dbReference type="GO" id="GO:0003866">
    <property type="term" value="F:3-phosphoshikimate 1-carboxyvinyltransferase activity"/>
    <property type="evidence" value="ECO:0007669"/>
    <property type="project" value="TreeGrafter"/>
</dbReference>
<dbReference type="Gene3D" id="3.40.50.300">
    <property type="entry name" value="P-loop containing nucleotide triphosphate hydrolases"/>
    <property type="match status" value="1"/>
</dbReference>
<dbReference type="InterPro" id="IPR013785">
    <property type="entry name" value="Aldolase_TIM"/>
</dbReference>
<dbReference type="FunFam" id="3.40.50.720:FF:000386">
    <property type="entry name" value="Quinate repressor protein"/>
    <property type="match status" value="1"/>
</dbReference>
<dbReference type="InterPro" id="IPR041121">
    <property type="entry name" value="SDH_C"/>
</dbReference>
<keyword evidence="8" id="KW-1185">Reference proteome</keyword>
<dbReference type="Proteomes" id="UP000813444">
    <property type="component" value="Unassembled WGS sequence"/>
</dbReference>
<protein>
    <submittedName>
        <fullName evidence="7">Quinate repressor</fullName>
    </submittedName>
</protein>
<dbReference type="SUPFAM" id="SSF51569">
    <property type="entry name" value="Aldolase"/>
    <property type="match status" value="1"/>
</dbReference>
<dbReference type="Pfam" id="PF01487">
    <property type="entry name" value="DHquinase_I"/>
    <property type="match status" value="1"/>
</dbReference>
<evidence type="ECO:0000256" key="1">
    <source>
        <dbReference type="ARBA" id="ARBA00006477"/>
    </source>
</evidence>
<dbReference type="GO" id="GO:0004764">
    <property type="term" value="F:shikimate 3-dehydrogenase (NADP+) activity"/>
    <property type="evidence" value="ECO:0007669"/>
    <property type="project" value="InterPro"/>
</dbReference>
<dbReference type="GO" id="GO:0003855">
    <property type="term" value="F:3-dehydroquinate dehydratase activity"/>
    <property type="evidence" value="ECO:0007669"/>
    <property type="project" value="InterPro"/>
</dbReference>
<dbReference type="OrthoDB" id="4415835at2759"/>
<comment type="similarity">
    <text evidence="1">In the 2nd section; belongs to the type-I 3-dehydroquinase family.</text>
</comment>
<dbReference type="Pfam" id="PF08501">
    <property type="entry name" value="Shikimate_dh_N"/>
    <property type="match status" value="1"/>
</dbReference>
<comment type="similarity">
    <text evidence="2">In the N-terminal section; belongs to the shikimate kinase family.</text>
</comment>
<feature type="domain" description="Shikimate dehydrogenase substrate binding N-terminal" evidence="5">
    <location>
        <begin position="518"/>
        <end position="598"/>
    </location>
</feature>
<dbReference type="InterPro" id="IPR036291">
    <property type="entry name" value="NAD(P)-bd_dom_sf"/>
</dbReference>
<gene>
    <name evidence="7" type="ORF">B0I35DRAFT_47328</name>
</gene>
<dbReference type="Pfam" id="PF18317">
    <property type="entry name" value="SDH_C"/>
    <property type="match status" value="1"/>
</dbReference>
<sequence>MAGVKRSLGDMLGHSIAAIDETPPLTPKALDSNSAFTTRSPSPNCPPLPDHVPTFAPDASIVFVGVRGAGKSTLAIMASATLKRNIIDMESAFQRDTGMSSPSYRKLNGTLQCHRQQARVLQTTLEHNRTNTIIVCSWMDRRAQHALREFAATNPVVHILRSPEAIQQHLKLQDPAKVRDLVDISSAIFRTCSNFEFFNVTETASEFPVSSAADAGANRAAPYLTLKQVERHLRKFLSLIYPPGAIPLIESVFPLAAVPLEDRLFTYALELPLSSITRGGIDIEEKIVGVDAVQVTVTPSIPVPTEKGLVDCYFELATDITKGIGVVRRSAVIPIILHLHLPHAADEETRRLYLDLLAHALRLAPEIVTIDLNLPDQELARVCKGRRRSRIIGTYEASEDAPSWSSDIWLHMYRKACRLDCDMVRLLRPALCFQDNLDVSRFRSTTASLPEARIPVIAYNTGALGRHSACMNPILTLTAVESGQETPTDLALHSQLTAIEATKALSVSFAYDPMKLYVFGVKVGYSASPIMHNKAIEACGLPHCYRAHSTNSLSAIRHLIEDTNFGGASVGLPYKVEAIALTHSLSRHARAIGAVNTLIPVRQLNPDGSIPEGAAFFNSVNRAGPVKALFGENTDWVGIRACIRRGLSPANAVRSATCGLIVGAGGMARAAVYAMLQVGVRNIVIYNRTLENAEKLVSHFTKLLKNPESQFLGGGKDTRFHIIKSLDGSWPSSFRAPTIIISCIPTHGIGDIPAPDFTAPDEWLQSHTGGVIIELGYKNLHTPLLQQVRARAAQGWVALDGIDLLPEQGFAQFEMFTGRRAPRRVMRRALLTGYQDEQGRSNLIELQQRLSWMYEQDA</sequence>
<feature type="region of interest" description="Disordered" evidence="3">
    <location>
        <begin position="22"/>
        <end position="42"/>
    </location>
</feature>
<evidence type="ECO:0000256" key="3">
    <source>
        <dbReference type="SAM" id="MobiDB-lite"/>
    </source>
</evidence>
<organism evidence="7 8">
    <name type="scientific">Stachybotrys elegans</name>
    <dbReference type="NCBI Taxonomy" id="80388"/>
    <lineage>
        <taxon>Eukaryota</taxon>
        <taxon>Fungi</taxon>
        <taxon>Dikarya</taxon>
        <taxon>Ascomycota</taxon>
        <taxon>Pezizomycotina</taxon>
        <taxon>Sordariomycetes</taxon>
        <taxon>Hypocreomycetidae</taxon>
        <taxon>Hypocreales</taxon>
        <taxon>Stachybotryaceae</taxon>
        <taxon>Stachybotrys</taxon>
    </lineage>
</organism>
<dbReference type="InterPro" id="IPR013708">
    <property type="entry name" value="Shikimate_DH-bd_N"/>
</dbReference>
<dbReference type="GO" id="GO:0009423">
    <property type="term" value="P:chorismate biosynthetic process"/>
    <property type="evidence" value="ECO:0007669"/>
    <property type="project" value="TreeGrafter"/>
</dbReference>
<dbReference type="PANTHER" id="PTHR21090:SF27">
    <property type="entry name" value="QUINATE REPRESSOR PROTEIN"/>
    <property type="match status" value="1"/>
</dbReference>
<proteinExistence type="inferred from homology"/>
<dbReference type="EMBL" id="JAGPNK010000001">
    <property type="protein sequence ID" value="KAH7329563.1"/>
    <property type="molecule type" value="Genomic_DNA"/>
</dbReference>
<dbReference type="CDD" id="cd01065">
    <property type="entry name" value="NAD_bind_Shikimate_DH"/>
    <property type="match status" value="1"/>
</dbReference>
<name>A0A8K0WXC2_9HYPO</name>
<reference evidence="7" key="1">
    <citation type="journal article" date="2021" name="Nat. Commun.">
        <title>Genetic determinants of endophytism in the Arabidopsis root mycobiome.</title>
        <authorList>
            <person name="Mesny F."/>
            <person name="Miyauchi S."/>
            <person name="Thiergart T."/>
            <person name="Pickel B."/>
            <person name="Atanasova L."/>
            <person name="Karlsson M."/>
            <person name="Huettel B."/>
            <person name="Barry K.W."/>
            <person name="Haridas S."/>
            <person name="Chen C."/>
            <person name="Bauer D."/>
            <person name="Andreopoulos W."/>
            <person name="Pangilinan J."/>
            <person name="LaButti K."/>
            <person name="Riley R."/>
            <person name="Lipzen A."/>
            <person name="Clum A."/>
            <person name="Drula E."/>
            <person name="Henrissat B."/>
            <person name="Kohler A."/>
            <person name="Grigoriev I.V."/>
            <person name="Martin F.M."/>
            <person name="Hacquard S."/>
        </authorList>
    </citation>
    <scope>NUCLEOTIDE SEQUENCE</scope>
    <source>
        <strain evidence="7">MPI-CAGE-CH-0235</strain>
    </source>
</reference>
<dbReference type="Gene3D" id="3.20.20.70">
    <property type="entry name" value="Aldolase class I"/>
    <property type="match status" value="1"/>
</dbReference>
<feature type="compositionally biased region" description="Polar residues" evidence="3">
    <location>
        <begin position="31"/>
        <end position="42"/>
    </location>
</feature>
<dbReference type="InterPro" id="IPR046346">
    <property type="entry name" value="Aminoacid_DH-like_N_sf"/>
</dbReference>
<dbReference type="InterPro" id="IPR006151">
    <property type="entry name" value="Shikm_DH/Glu-tRNA_Rdtase"/>
</dbReference>
<evidence type="ECO:0000313" key="8">
    <source>
        <dbReference type="Proteomes" id="UP000813444"/>
    </source>
</evidence>